<dbReference type="SUPFAM" id="SSF48371">
    <property type="entry name" value="ARM repeat"/>
    <property type="match status" value="1"/>
</dbReference>
<evidence type="ECO:0000256" key="6">
    <source>
        <dbReference type="ARBA" id="ARBA00023004"/>
    </source>
</evidence>
<dbReference type="UniPathway" id="UPA00354"/>
<feature type="binding site" evidence="9">
    <location>
        <position position="240"/>
    </location>
    <ligand>
        <name>Fe cation</name>
        <dbReference type="ChEBI" id="CHEBI:24875"/>
        <label>2</label>
    </ligand>
</feature>
<comment type="caution">
    <text evidence="11">The sequence shown here is derived from an EMBL/GenBank/DDBJ whole genome shotgun (WGS) entry which is preliminary data.</text>
</comment>
<evidence type="ECO:0000313" key="12">
    <source>
        <dbReference type="Proteomes" id="UP000192257"/>
    </source>
</evidence>
<organism evidence="11 12">
    <name type="scientific">Trypanosoma theileri</name>
    <dbReference type="NCBI Taxonomy" id="67003"/>
    <lineage>
        <taxon>Eukaryota</taxon>
        <taxon>Discoba</taxon>
        <taxon>Euglenozoa</taxon>
        <taxon>Kinetoplastea</taxon>
        <taxon>Metakinetoplastina</taxon>
        <taxon>Trypanosomatida</taxon>
        <taxon>Trypanosomatidae</taxon>
        <taxon>Trypanosoma</taxon>
    </lineage>
</organism>
<feature type="compositionally biased region" description="Low complexity" evidence="10">
    <location>
        <begin position="328"/>
        <end position="344"/>
    </location>
</feature>
<sequence>MGEDFTSYEATYHTLLDPAAPLDSRFRELYRVKSDLLHTPAGAHLIAAAVDTTDSVLLQHELVYNLGQSGVPAAVPPLVRILREKEKYNLVTRHEAAEALGALGEVPAEALEALAQHASPETEPSAGVRESCELALRRLQLPKHRRVPPPGCPFVSLDPAPAFAADGKEEEEEEGEEGEVPREGDVPALQRILCDDSGATSLWRRYKAMFTLRNIGTKEAVEALSVALRSDTASALFRHEVAFVLGQLEHRASIDALCAALKDEEEAPMVRHEAAEALGAMADPALLPILESYAKHEEPLVRDSCVVALEMHRYWSNFTKKPQQEESNTNTTTTNAGTTITVSP</sequence>
<keyword evidence="7 9" id="KW-0503">Monooxygenase</keyword>
<feature type="binding site" evidence="9">
    <location>
        <position position="95"/>
    </location>
    <ligand>
        <name>Fe cation</name>
        <dbReference type="ChEBI" id="CHEBI:24875"/>
        <label>1</label>
    </ligand>
</feature>
<evidence type="ECO:0000256" key="10">
    <source>
        <dbReference type="SAM" id="MobiDB-lite"/>
    </source>
</evidence>
<comment type="cofactor">
    <cofactor evidence="9">
        <name>Fe(2+)</name>
        <dbReference type="ChEBI" id="CHEBI:29033"/>
    </cofactor>
    <text evidence="9">Binds 2 Fe(2+) ions per subunit.</text>
</comment>
<feature type="binding site" evidence="9">
    <location>
        <position position="60"/>
    </location>
    <ligand>
        <name>Fe cation</name>
        <dbReference type="ChEBI" id="CHEBI:24875"/>
        <label>1</label>
    </ligand>
</feature>
<evidence type="ECO:0000256" key="2">
    <source>
        <dbReference type="ARBA" id="ARBA00005041"/>
    </source>
</evidence>
<proteinExistence type="inferred from homology"/>
<feature type="region of interest" description="Disordered" evidence="10">
    <location>
        <begin position="163"/>
        <end position="184"/>
    </location>
</feature>
<comment type="pathway">
    <text evidence="2 9">Protein modification; eIF5A hypusination.</text>
</comment>
<dbReference type="InterPro" id="IPR016024">
    <property type="entry name" value="ARM-type_fold"/>
</dbReference>
<evidence type="ECO:0000256" key="1">
    <source>
        <dbReference type="ARBA" id="ARBA00000068"/>
    </source>
</evidence>
<keyword evidence="5 9" id="KW-0560">Oxidoreductase</keyword>
<accession>A0A1X0P8G1</accession>
<comment type="function">
    <text evidence="9">Catalyzes the hydroxylation of the N(6)-(4-aminobutyl)-L-lysine intermediate to form hypusine, an essential post-translational modification only found in mature eIF-5A factor.</text>
</comment>
<dbReference type="OrthoDB" id="421002at2759"/>
<dbReference type="InterPro" id="IPR027517">
    <property type="entry name" value="Deoxyhypusine_hydroxylase"/>
</dbReference>
<keyword evidence="8 9" id="KW-0386">Hypusine biosynthesis</keyword>
<evidence type="ECO:0000256" key="5">
    <source>
        <dbReference type="ARBA" id="ARBA00023002"/>
    </source>
</evidence>
<feature type="binding site" evidence="9">
    <location>
        <position position="94"/>
    </location>
    <ligand>
        <name>Fe cation</name>
        <dbReference type="ChEBI" id="CHEBI:24875"/>
        <label>1</label>
    </ligand>
</feature>
<dbReference type="Pfam" id="PF03130">
    <property type="entry name" value="HEAT_PBS"/>
    <property type="match status" value="1"/>
</dbReference>
<feature type="region of interest" description="Disordered" evidence="10">
    <location>
        <begin position="320"/>
        <end position="344"/>
    </location>
</feature>
<dbReference type="GO" id="GO:0046872">
    <property type="term" value="F:metal ion binding"/>
    <property type="evidence" value="ECO:0007669"/>
    <property type="project" value="UniProtKB-KW"/>
</dbReference>
<dbReference type="STRING" id="67003.A0A1X0P8G1"/>
<feature type="compositionally biased region" description="Acidic residues" evidence="10">
    <location>
        <begin position="168"/>
        <end position="178"/>
    </location>
</feature>
<comment type="similarity">
    <text evidence="9">Belongs to the deoxyhypusine hydroxylase family.</text>
</comment>
<keyword evidence="4" id="KW-0677">Repeat</keyword>
<dbReference type="InterPro" id="IPR011989">
    <property type="entry name" value="ARM-like"/>
</dbReference>
<feature type="binding site" evidence="9">
    <location>
        <position position="272"/>
    </location>
    <ligand>
        <name>Fe cation</name>
        <dbReference type="ChEBI" id="CHEBI:24875"/>
        <label>2</label>
    </ligand>
</feature>
<feature type="binding site" evidence="9">
    <location>
        <position position="61"/>
    </location>
    <ligand>
        <name>Fe cation</name>
        <dbReference type="ChEBI" id="CHEBI:24875"/>
        <label>1</label>
    </ligand>
</feature>
<dbReference type="InterPro" id="IPR004155">
    <property type="entry name" value="PBS_lyase_HEAT"/>
</dbReference>
<evidence type="ECO:0000313" key="11">
    <source>
        <dbReference type="EMBL" id="ORC92869.1"/>
    </source>
</evidence>
<evidence type="ECO:0000256" key="8">
    <source>
        <dbReference type="ARBA" id="ARBA00023256"/>
    </source>
</evidence>
<dbReference type="GO" id="GO:0019135">
    <property type="term" value="F:deoxyhypusine monooxygenase activity"/>
    <property type="evidence" value="ECO:0007669"/>
    <property type="project" value="UniProtKB-UniRule"/>
</dbReference>
<dbReference type="PANTHER" id="PTHR12697">
    <property type="entry name" value="PBS LYASE HEAT-LIKE PROTEIN"/>
    <property type="match status" value="1"/>
</dbReference>
<protein>
    <recommendedName>
        <fullName evidence="9">Deoxyhypusine hydroxylase</fullName>
        <shortName evidence="9">DOHH</shortName>
        <ecNumber evidence="9">1.14.99.29</ecNumber>
    </recommendedName>
    <alternativeName>
        <fullName evidence="9">Deoxyhypusine dioxygenase</fullName>
    </alternativeName>
    <alternativeName>
        <fullName evidence="9">Deoxyhypusine monooxygenase</fullName>
    </alternativeName>
</protein>
<dbReference type="GeneID" id="39981293"/>
<dbReference type="HAMAP" id="MF_03101">
    <property type="entry name" value="Deoxyhypusine_hydroxylase"/>
    <property type="match status" value="1"/>
</dbReference>
<evidence type="ECO:0000256" key="3">
    <source>
        <dbReference type="ARBA" id="ARBA00022723"/>
    </source>
</evidence>
<dbReference type="AlphaFoldDB" id="A0A1X0P8G1"/>
<dbReference type="EC" id="1.14.99.29" evidence="9"/>
<dbReference type="Pfam" id="PF13646">
    <property type="entry name" value="HEAT_2"/>
    <property type="match status" value="2"/>
</dbReference>
<dbReference type="EMBL" id="NBCO01000002">
    <property type="protein sequence ID" value="ORC92869.1"/>
    <property type="molecule type" value="Genomic_DNA"/>
</dbReference>
<dbReference type="Proteomes" id="UP000192257">
    <property type="component" value="Unassembled WGS sequence"/>
</dbReference>
<keyword evidence="12" id="KW-1185">Reference proteome</keyword>
<name>A0A1X0P8G1_9TRYP</name>
<dbReference type="VEuPathDB" id="TriTrypDB:TM35_000021950"/>
<evidence type="ECO:0000256" key="7">
    <source>
        <dbReference type="ARBA" id="ARBA00023033"/>
    </source>
</evidence>
<reference evidence="11 12" key="1">
    <citation type="submission" date="2017-03" db="EMBL/GenBank/DDBJ databases">
        <title>An alternative strategy for trypanosome survival in the mammalian bloodstream revealed through genome and transcriptome analysis of the ubiquitous bovine parasite Trypanosoma (Megatrypanum) theileri.</title>
        <authorList>
            <person name="Kelly S."/>
            <person name="Ivens A."/>
            <person name="Mott A."/>
            <person name="O'Neill E."/>
            <person name="Emms D."/>
            <person name="Macleod O."/>
            <person name="Voorheis P."/>
            <person name="Matthews J."/>
            <person name="Matthews K."/>
            <person name="Carrington M."/>
        </authorList>
    </citation>
    <scope>NUCLEOTIDE SEQUENCE [LARGE SCALE GENOMIC DNA]</scope>
    <source>
        <strain evidence="11">Edinburgh</strain>
    </source>
</reference>
<dbReference type="PANTHER" id="PTHR12697:SF5">
    <property type="entry name" value="DEOXYHYPUSINE HYDROXYLASE"/>
    <property type="match status" value="1"/>
</dbReference>
<evidence type="ECO:0000256" key="4">
    <source>
        <dbReference type="ARBA" id="ARBA00022737"/>
    </source>
</evidence>
<comment type="catalytic activity">
    <reaction evidence="1 9">
        <text>[eIF5A protein]-deoxyhypusine + AH2 + O2 = [eIF5A protein]-hypusine + A + H2O</text>
        <dbReference type="Rhea" id="RHEA:14101"/>
        <dbReference type="Rhea" id="RHEA-COMP:10144"/>
        <dbReference type="Rhea" id="RHEA-COMP:12592"/>
        <dbReference type="ChEBI" id="CHEBI:13193"/>
        <dbReference type="ChEBI" id="CHEBI:15377"/>
        <dbReference type="ChEBI" id="CHEBI:15379"/>
        <dbReference type="ChEBI" id="CHEBI:17499"/>
        <dbReference type="ChEBI" id="CHEBI:82657"/>
        <dbReference type="ChEBI" id="CHEBI:91175"/>
        <dbReference type="EC" id="1.14.99.29"/>
    </reaction>
</comment>
<dbReference type="Gene3D" id="1.25.10.10">
    <property type="entry name" value="Leucine-rich Repeat Variant"/>
    <property type="match status" value="2"/>
</dbReference>
<feature type="binding site" evidence="9">
    <location>
        <position position="273"/>
    </location>
    <ligand>
        <name>Fe cation</name>
        <dbReference type="ChEBI" id="CHEBI:24875"/>
        <label>2</label>
    </ligand>
</feature>
<feature type="binding site" evidence="9">
    <location>
        <position position="239"/>
    </location>
    <ligand>
        <name>Fe cation</name>
        <dbReference type="ChEBI" id="CHEBI:24875"/>
        <label>2</label>
    </ligand>
</feature>
<gene>
    <name evidence="11" type="ORF">TM35_000021950</name>
</gene>
<keyword evidence="3 9" id="KW-0479">Metal-binding</keyword>
<dbReference type="SMART" id="SM00567">
    <property type="entry name" value="EZ_HEAT"/>
    <property type="match status" value="5"/>
</dbReference>
<keyword evidence="6 9" id="KW-0408">Iron</keyword>
<dbReference type="RefSeq" id="XP_028886935.1">
    <property type="nucleotide sequence ID" value="XM_029021513.1"/>
</dbReference>
<evidence type="ECO:0000256" key="9">
    <source>
        <dbReference type="HAMAP-Rule" id="MF_03101"/>
    </source>
</evidence>